<protein>
    <submittedName>
        <fullName evidence="2">GCN5-related N-acetyltransferase</fullName>
    </submittedName>
</protein>
<dbReference type="STRING" id="309803.CTN_1608"/>
<dbReference type="Pfam" id="PF13302">
    <property type="entry name" value="Acetyltransf_3"/>
    <property type="match status" value="1"/>
</dbReference>
<evidence type="ECO:0000313" key="2">
    <source>
        <dbReference type="EMBL" id="ACM23784.1"/>
    </source>
</evidence>
<dbReference type="PANTHER" id="PTHR43415:SF3">
    <property type="entry name" value="GNAT-FAMILY ACETYLTRANSFERASE"/>
    <property type="match status" value="1"/>
</dbReference>
<feature type="domain" description="N-acetyltransferase" evidence="1">
    <location>
        <begin position="20"/>
        <end position="185"/>
    </location>
</feature>
<dbReference type="SUPFAM" id="SSF55729">
    <property type="entry name" value="Acyl-CoA N-acyltransferases (Nat)"/>
    <property type="match status" value="1"/>
</dbReference>
<dbReference type="AlphaFoldDB" id="B9KA01"/>
<proteinExistence type="predicted"/>
<dbReference type="PROSITE" id="PS51186">
    <property type="entry name" value="GNAT"/>
    <property type="match status" value="1"/>
</dbReference>
<dbReference type="KEGG" id="tna:CTN_1608"/>
<dbReference type="InterPro" id="IPR016181">
    <property type="entry name" value="Acyl_CoA_acyltransferase"/>
</dbReference>
<dbReference type="eggNOG" id="COG1670">
    <property type="taxonomic scope" value="Bacteria"/>
</dbReference>
<dbReference type="Proteomes" id="UP000000445">
    <property type="component" value="Chromosome"/>
</dbReference>
<dbReference type="Gene3D" id="3.40.630.30">
    <property type="match status" value="1"/>
</dbReference>
<evidence type="ECO:0000259" key="1">
    <source>
        <dbReference type="PROSITE" id="PS51186"/>
    </source>
</evidence>
<name>B9KA01_THENN</name>
<dbReference type="InterPro" id="IPR000182">
    <property type="entry name" value="GNAT_dom"/>
</dbReference>
<keyword evidence="3" id="KW-1185">Reference proteome</keyword>
<accession>B9KA01</accession>
<reference evidence="2 3" key="1">
    <citation type="journal article" date="2009" name="Biosci. Biotechnol. Biochem.">
        <title>WeGAS: a web-based microbial genome annotation system.</title>
        <authorList>
            <person name="Lee D."/>
            <person name="Seo H."/>
            <person name="Park C."/>
            <person name="Park K."/>
        </authorList>
    </citation>
    <scope>NUCLEOTIDE SEQUENCE [LARGE SCALE GENOMIC DNA]</scope>
    <source>
        <strain evidence="3">ATCC 49049 / DSM 4359 / NBRC 107923 / NS-E</strain>
    </source>
</reference>
<gene>
    <name evidence="2" type="ordered locus">CTN_1608</name>
</gene>
<organism evidence="2 3">
    <name type="scientific">Thermotoga neapolitana (strain ATCC 49049 / DSM 4359 / NBRC 107923 / NS-E)</name>
    <dbReference type="NCBI Taxonomy" id="309803"/>
    <lineage>
        <taxon>Bacteria</taxon>
        <taxon>Thermotogati</taxon>
        <taxon>Thermotogota</taxon>
        <taxon>Thermotogae</taxon>
        <taxon>Thermotogales</taxon>
        <taxon>Thermotogaceae</taxon>
        <taxon>Thermotoga</taxon>
    </lineage>
</organism>
<sequence length="195" mass="23100">MLHYKSKNERRDSMFEGKLVRLRAYRKEDIEKALEFANDPEVKKCLVPGIPFPWRKEDEEKWYQSLNPFSTDSYSFAIEKLSDGEYIGGCSINKIDWKNSVAEVGIFLGRPYWSQGYGTDAMRVLVRFIFNEMNMNKIKLHVFSFNERAKRVYEKIGFKVEGILRQELFREGRYHDVIVMGLLKSEWEDLTETDL</sequence>
<dbReference type="EMBL" id="CP000916">
    <property type="protein sequence ID" value="ACM23784.1"/>
    <property type="molecule type" value="Genomic_DNA"/>
</dbReference>
<dbReference type="PANTHER" id="PTHR43415">
    <property type="entry name" value="SPERMIDINE N(1)-ACETYLTRANSFERASE"/>
    <property type="match status" value="1"/>
</dbReference>
<evidence type="ECO:0000313" key="3">
    <source>
        <dbReference type="Proteomes" id="UP000000445"/>
    </source>
</evidence>
<dbReference type="GO" id="GO:0016747">
    <property type="term" value="F:acyltransferase activity, transferring groups other than amino-acyl groups"/>
    <property type="evidence" value="ECO:0007669"/>
    <property type="project" value="InterPro"/>
</dbReference>
<dbReference type="HOGENOM" id="CLU_013985_3_2_0"/>